<evidence type="ECO:0000256" key="7">
    <source>
        <dbReference type="ARBA" id="ARBA00022779"/>
    </source>
</evidence>
<protein>
    <submittedName>
        <fullName evidence="15">Motility protein A</fullName>
    </submittedName>
</protein>
<evidence type="ECO:0000256" key="2">
    <source>
        <dbReference type="ARBA" id="ARBA00008038"/>
    </source>
</evidence>
<keyword evidence="11 12" id="KW-0472">Membrane</keyword>
<feature type="transmembrane region" description="Helical" evidence="12">
    <location>
        <begin position="7"/>
        <end position="29"/>
    </location>
</feature>
<dbReference type="RefSeq" id="WP_420070105.1">
    <property type="nucleotide sequence ID" value="NZ_JBCHKQ010000004.1"/>
</dbReference>
<evidence type="ECO:0000256" key="9">
    <source>
        <dbReference type="ARBA" id="ARBA00022989"/>
    </source>
</evidence>
<gene>
    <name evidence="15" type="ORF">WKV44_08875</name>
</gene>
<dbReference type="Pfam" id="PF01618">
    <property type="entry name" value="MotA_ExbB"/>
    <property type="match status" value="1"/>
</dbReference>
<accession>A0ABU9UDA5</accession>
<comment type="caution">
    <text evidence="15">The sequence shown here is derived from an EMBL/GenBank/DDBJ whole genome shotgun (WGS) entry which is preliminary data.</text>
</comment>
<keyword evidence="6 12" id="KW-0812">Transmembrane</keyword>
<evidence type="ECO:0000313" key="15">
    <source>
        <dbReference type="EMBL" id="MEM5948654.1"/>
    </source>
</evidence>
<evidence type="ECO:0000256" key="6">
    <source>
        <dbReference type="ARBA" id="ARBA00022692"/>
    </source>
</evidence>
<evidence type="ECO:0000256" key="8">
    <source>
        <dbReference type="ARBA" id="ARBA00022781"/>
    </source>
</evidence>
<dbReference type="PANTHER" id="PTHR30433:SF2">
    <property type="entry name" value="MOTILITY PROTEIN A"/>
    <property type="match status" value="1"/>
</dbReference>
<sequence length="262" mass="28403">MDLGTILGVVVGLGLVLFGIIAAGVPLMVYVDIPSVLIVLGGSFGAMMVGNPLSRMLGIMGIFSHVLNVPNRQEGKIINDLIAFSERARREGLLALEDNLDEVEDEFMRKGLQLVVDGIDPEIIKAVLYTELNEMQARHATGAKLFDDWSKIAPAFGMIGTLIGLIAMLKNLSAGDSSAIGQGMATALITTLYGSLFANLFLIPIKNKLEDRDREESMVREIMIEGILSIQAGDNPRVLLEKLLSFLPPAEREAVRQEAGRE</sequence>
<dbReference type="Proteomes" id="UP001466331">
    <property type="component" value="Unassembled WGS sequence"/>
</dbReference>
<evidence type="ECO:0000256" key="1">
    <source>
        <dbReference type="ARBA" id="ARBA00004651"/>
    </source>
</evidence>
<evidence type="ECO:0000256" key="12">
    <source>
        <dbReference type="SAM" id="Phobius"/>
    </source>
</evidence>
<evidence type="ECO:0000256" key="10">
    <source>
        <dbReference type="ARBA" id="ARBA00023065"/>
    </source>
</evidence>
<organism evidence="15 16">
    <name type="scientific">Rarispira pelagica</name>
    <dbReference type="NCBI Taxonomy" id="3141764"/>
    <lineage>
        <taxon>Bacteria</taxon>
        <taxon>Pseudomonadati</taxon>
        <taxon>Spirochaetota</taxon>
        <taxon>Spirochaetia</taxon>
        <taxon>Winmispirales</taxon>
        <taxon>Winmispiraceae</taxon>
        <taxon>Rarispira</taxon>
    </lineage>
</organism>
<keyword evidence="10" id="KW-0406">Ion transport</keyword>
<keyword evidence="9 12" id="KW-1133">Transmembrane helix</keyword>
<dbReference type="PANTHER" id="PTHR30433">
    <property type="entry name" value="CHEMOTAXIS PROTEIN MOTA"/>
    <property type="match status" value="1"/>
</dbReference>
<dbReference type="PROSITE" id="PS01307">
    <property type="entry name" value="MOTA"/>
    <property type="match status" value="1"/>
</dbReference>
<keyword evidence="3" id="KW-0813">Transport</keyword>
<dbReference type="InterPro" id="IPR047055">
    <property type="entry name" value="MotA-like"/>
</dbReference>
<comment type="subcellular location">
    <subcellularLocation>
        <location evidence="1">Cell membrane</location>
        <topology evidence="1">Multi-pass membrane protein</topology>
    </subcellularLocation>
</comment>
<evidence type="ECO:0000256" key="4">
    <source>
        <dbReference type="ARBA" id="ARBA00022475"/>
    </source>
</evidence>
<keyword evidence="16" id="KW-1185">Reference proteome</keyword>
<feature type="domain" description="Motility protein A N-terminal" evidence="14">
    <location>
        <begin position="6"/>
        <end position="80"/>
    </location>
</feature>
<evidence type="ECO:0000313" key="16">
    <source>
        <dbReference type="Proteomes" id="UP001466331"/>
    </source>
</evidence>
<dbReference type="InterPro" id="IPR046786">
    <property type="entry name" value="MotA_N"/>
</dbReference>
<reference evidence="15 16" key="1">
    <citation type="submission" date="2024-03" db="EMBL/GenBank/DDBJ databases">
        <title>Ignisphaera cupida sp. nov., a hyperthermophilic hydrolytic archaeon from a hot spring of Kamchatka, and proposal of Ignisphaeraceae fam. nov.</title>
        <authorList>
            <person name="Podosokorskaya O.A."/>
            <person name="Elcheninov A.G."/>
            <person name="Maltseva A.I."/>
            <person name="Zayulina K.S."/>
            <person name="Novikov A."/>
            <person name="Merkel A.Y."/>
        </authorList>
    </citation>
    <scope>NUCLEOTIDE SEQUENCE [LARGE SCALE GENOMIC DNA]</scope>
    <source>
        <strain evidence="15 16">38H-sp</strain>
    </source>
</reference>
<feature type="domain" description="MotA/TolQ/ExbB proton channel" evidence="13">
    <location>
        <begin position="101"/>
        <end position="220"/>
    </location>
</feature>
<feature type="transmembrane region" description="Helical" evidence="12">
    <location>
        <begin position="35"/>
        <end position="53"/>
    </location>
</feature>
<dbReference type="InterPro" id="IPR000540">
    <property type="entry name" value="Flag_MotA_CS"/>
</dbReference>
<proteinExistence type="inferred from homology"/>
<name>A0ABU9UDA5_9SPIR</name>
<evidence type="ECO:0000256" key="11">
    <source>
        <dbReference type="ARBA" id="ARBA00023136"/>
    </source>
</evidence>
<evidence type="ECO:0000256" key="5">
    <source>
        <dbReference type="ARBA" id="ARBA00022500"/>
    </source>
</evidence>
<feature type="transmembrane region" description="Helical" evidence="12">
    <location>
        <begin position="184"/>
        <end position="205"/>
    </location>
</feature>
<evidence type="ECO:0000259" key="14">
    <source>
        <dbReference type="Pfam" id="PF20560"/>
    </source>
</evidence>
<keyword evidence="8" id="KW-0375">Hydrogen ion transport</keyword>
<dbReference type="Pfam" id="PF20560">
    <property type="entry name" value="MotA_N"/>
    <property type="match status" value="1"/>
</dbReference>
<dbReference type="InterPro" id="IPR002898">
    <property type="entry name" value="MotA_ExbB_proton_chnl"/>
</dbReference>
<keyword evidence="7" id="KW-0283">Flagellar rotation</keyword>
<dbReference type="EMBL" id="JBCHKQ010000004">
    <property type="protein sequence ID" value="MEM5948654.1"/>
    <property type="molecule type" value="Genomic_DNA"/>
</dbReference>
<comment type="similarity">
    <text evidence="2">Belongs to the MotA family.</text>
</comment>
<keyword evidence="5" id="KW-0145">Chemotaxis</keyword>
<feature type="transmembrane region" description="Helical" evidence="12">
    <location>
        <begin position="152"/>
        <end position="172"/>
    </location>
</feature>
<evidence type="ECO:0000259" key="13">
    <source>
        <dbReference type="Pfam" id="PF01618"/>
    </source>
</evidence>
<evidence type="ECO:0000256" key="3">
    <source>
        <dbReference type="ARBA" id="ARBA00022448"/>
    </source>
</evidence>
<keyword evidence="4" id="KW-1003">Cell membrane</keyword>